<dbReference type="Gene3D" id="3.40.50.620">
    <property type="entry name" value="HUPs"/>
    <property type="match status" value="1"/>
</dbReference>
<reference evidence="10 11" key="1">
    <citation type="journal article" date="2017" name="Nat. Ecol. Evol.">
        <title>Scallop genome provides insights into evolution of bilaterian karyotype and development.</title>
        <authorList>
            <person name="Wang S."/>
            <person name="Zhang J."/>
            <person name="Jiao W."/>
            <person name="Li J."/>
            <person name="Xun X."/>
            <person name="Sun Y."/>
            <person name="Guo X."/>
            <person name="Huan P."/>
            <person name="Dong B."/>
            <person name="Zhang L."/>
            <person name="Hu X."/>
            <person name="Sun X."/>
            <person name="Wang J."/>
            <person name="Zhao C."/>
            <person name="Wang Y."/>
            <person name="Wang D."/>
            <person name="Huang X."/>
            <person name="Wang R."/>
            <person name="Lv J."/>
            <person name="Li Y."/>
            <person name="Zhang Z."/>
            <person name="Liu B."/>
            <person name="Lu W."/>
            <person name="Hui Y."/>
            <person name="Liang J."/>
            <person name="Zhou Z."/>
            <person name="Hou R."/>
            <person name="Li X."/>
            <person name="Liu Y."/>
            <person name="Li H."/>
            <person name="Ning X."/>
            <person name="Lin Y."/>
            <person name="Zhao L."/>
            <person name="Xing Q."/>
            <person name="Dou J."/>
            <person name="Li Y."/>
            <person name="Mao J."/>
            <person name="Guo H."/>
            <person name="Dou H."/>
            <person name="Li T."/>
            <person name="Mu C."/>
            <person name="Jiang W."/>
            <person name="Fu Q."/>
            <person name="Fu X."/>
            <person name="Miao Y."/>
            <person name="Liu J."/>
            <person name="Yu Q."/>
            <person name="Li R."/>
            <person name="Liao H."/>
            <person name="Li X."/>
            <person name="Kong Y."/>
            <person name="Jiang Z."/>
            <person name="Chourrout D."/>
            <person name="Li R."/>
            <person name="Bao Z."/>
        </authorList>
    </citation>
    <scope>NUCLEOTIDE SEQUENCE [LARGE SCALE GENOMIC DNA]</scope>
    <source>
        <strain evidence="10 11">PY_sf001</strain>
    </source>
</reference>
<dbReference type="GO" id="GO:0004831">
    <property type="term" value="F:tyrosine-tRNA ligase activity"/>
    <property type="evidence" value="ECO:0007669"/>
    <property type="project" value="UniProtKB-EC"/>
</dbReference>
<dbReference type="InterPro" id="IPR002307">
    <property type="entry name" value="Tyr-tRNA-ligase"/>
</dbReference>
<dbReference type="Pfam" id="PF00579">
    <property type="entry name" value="tRNA-synt_1b"/>
    <property type="match status" value="1"/>
</dbReference>
<evidence type="ECO:0000256" key="7">
    <source>
        <dbReference type="ARBA" id="ARBA00033323"/>
    </source>
</evidence>
<dbReference type="PANTHER" id="PTHR11766">
    <property type="entry name" value="TYROSYL-TRNA SYNTHETASE"/>
    <property type="match status" value="1"/>
</dbReference>
<evidence type="ECO:0000256" key="2">
    <source>
        <dbReference type="ARBA" id="ARBA00022598"/>
    </source>
</evidence>
<dbReference type="GO" id="GO:0005739">
    <property type="term" value="C:mitochondrion"/>
    <property type="evidence" value="ECO:0007669"/>
    <property type="project" value="TreeGrafter"/>
</dbReference>
<dbReference type="FunFam" id="3.40.50.620:FF:000107">
    <property type="entry name" value="Tyrosine--tRNA ligase"/>
    <property type="match status" value="1"/>
</dbReference>
<keyword evidence="6 9" id="KW-0030">Aminoacyl-tRNA synthetase</keyword>
<dbReference type="InterPro" id="IPR002305">
    <property type="entry name" value="aa-tRNA-synth_Ic"/>
</dbReference>
<keyword evidence="4 9" id="KW-0067">ATP-binding</keyword>
<comment type="caution">
    <text evidence="10">The sequence shown here is derived from an EMBL/GenBank/DDBJ whole genome shotgun (WGS) entry which is preliminary data.</text>
</comment>
<dbReference type="PRINTS" id="PR01040">
    <property type="entry name" value="TRNASYNTHTYR"/>
</dbReference>
<dbReference type="Gene3D" id="1.10.240.10">
    <property type="entry name" value="Tyrosyl-Transfer RNA Synthetase"/>
    <property type="match status" value="1"/>
</dbReference>
<evidence type="ECO:0000313" key="11">
    <source>
        <dbReference type="Proteomes" id="UP000242188"/>
    </source>
</evidence>
<dbReference type="SUPFAM" id="SSF55174">
    <property type="entry name" value="Alpha-L RNA-binding motif"/>
    <property type="match status" value="1"/>
</dbReference>
<evidence type="ECO:0000256" key="3">
    <source>
        <dbReference type="ARBA" id="ARBA00022741"/>
    </source>
</evidence>
<dbReference type="InterPro" id="IPR024107">
    <property type="entry name" value="Tyr-tRNA-ligase_bac_1"/>
</dbReference>
<dbReference type="InterPro" id="IPR024088">
    <property type="entry name" value="Tyr-tRNA-ligase_bac-type"/>
</dbReference>
<evidence type="ECO:0000256" key="1">
    <source>
        <dbReference type="ARBA" id="ARBA00013160"/>
    </source>
</evidence>
<dbReference type="STRING" id="6573.A0A210Q6A2"/>
<evidence type="ECO:0000256" key="4">
    <source>
        <dbReference type="ARBA" id="ARBA00022840"/>
    </source>
</evidence>
<gene>
    <name evidence="10" type="ORF">KP79_PYT24120</name>
</gene>
<keyword evidence="11" id="KW-1185">Reference proteome</keyword>
<dbReference type="InterPro" id="IPR036986">
    <property type="entry name" value="S4_RNA-bd_sf"/>
</dbReference>
<sequence length="482" mass="54553">MAAPMSWSMKKYCIYAFRYHIRCLRVVGAGRSVHLPNSRTYSAKAPRNILSLHDRGIFQNVYPSGSTPELVKRLSKPVTVYCGFDPTAESLHIGNLLAVVALLHCQRGGHNPIGLIGGATAMVGDPSGKTKDRNPMNVAEVEKNMESIAKSLQRIFDNHSQYMWKEDRELPPLQILNNADWYRDINVISFLATVGRRFRLGQMLSRQSVSARLKSSEGMSFTEFSYQILQSYDWLHLCRNHKCSIQIGGNDQLGNITSGFDLICAETEERVWGLTVPLITTAGGEKIGKTAGNALWLNPDQTSPFHFYQFFINRTDNEVEKYLKLFTFMSDDQISAAMKKHNNCLDKRHGQNLLAEQVTLLVHGEAGLEQAKRWTLAFYSGTTDSLTALSLEELQQLFKNVVTVPMLLDPGLTVREMCMKAQIFDREVDADRTINEGGLYINHCRTYTPDLVLLPRQHILTNDITLVRLGKKKHFIIRWLTP</sequence>
<keyword evidence="2 9" id="KW-0436">Ligase</keyword>
<evidence type="ECO:0000256" key="5">
    <source>
        <dbReference type="ARBA" id="ARBA00022917"/>
    </source>
</evidence>
<dbReference type="SUPFAM" id="SSF52374">
    <property type="entry name" value="Nucleotidylyl transferase"/>
    <property type="match status" value="1"/>
</dbReference>
<dbReference type="NCBIfam" id="TIGR00234">
    <property type="entry name" value="tyrS"/>
    <property type="match status" value="1"/>
</dbReference>
<dbReference type="CDD" id="cd00805">
    <property type="entry name" value="TyrRS_core"/>
    <property type="match status" value="1"/>
</dbReference>
<name>A0A210Q6A2_MIZYE</name>
<keyword evidence="3 9" id="KW-0547">Nucleotide-binding</keyword>
<evidence type="ECO:0000256" key="9">
    <source>
        <dbReference type="RuleBase" id="RU361234"/>
    </source>
</evidence>
<dbReference type="FunFam" id="1.10.240.10:FF:000001">
    <property type="entry name" value="Tyrosine--tRNA ligase"/>
    <property type="match status" value="1"/>
</dbReference>
<comment type="catalytic activity">
    <reaction evidence="8 9">
        <text>tRNA(Tyr) + L-tyrosine + ATP = L-tyrosyl-tRNA(Tyr) + AMP + diphosphate + H(+)</text>
        <dbReference type="Rhea" id="RHEA:10220"/>
        <dbReference type="Rhea" id="RHEA-COMP:9706"/>
        <dbReference type="Rhea" id="RHEA-COMP:9707"/>
        <dbReference type="ChEBI" id="CHEBI:15378"/>
        <dbReference type="ChEBI" id="CHEBI:30616"/>
        <dbReference type="ChEBI" id="CHEBI:33019"/>
        <dbReference type="ChEBI" id="CHEBI:58315"/>
        <dbReference type="ChEBI" id="CHEBI:78442"/>
        <dbReference type="ChEBI" id="CHEBI:78536"/>
        <dbReference type="ChEBI" id="CHEBI:456215"/>
        <dbReference type="EC" id="6.1.1.1"/>
    </reaction>
</comment>
<dbReference type="InterPro" id="IPR014729">
    <property type="entry name" value="Rossmann-like_a/b/a_fold"/>
</dbReference>
<evidence type="ECO:0000313" key="10">
    <source>
        <dbReference type="EMBL" id="OWF44251.1"/>
    </source>
</evidence>
<protein>
    <recommendedName>
        <fullName evidence="1 9">Tyrosine--tRNA ligase</fullName>
        <ecNumber evidence="1 9">6.1.1.1</ecNumber>
    </recommendedName>
    <alternativeName>
        <fullName evidence="7 9">Tyrosyl-tRNA synthetase</fullName>
    </alternativeName>
</protein>
<dbReference type="OrthoDB" id="337870at2759"/>
<dbReference type="PANTHER" id="PTHR11766:SF0">
    <property type="entry name" value="TYROSINE--TRNA LIGASE, MITOCHONDRIAL"/>
    <property type="match status" value="1"/>
</dbReference>
<dbReference type="EC" id="6.1.1.1" evidence="1 9"/>
<keyword evidence="5 9" id="KW-0648">Protein biosynthesis</keyword>
<dbReference type="AlphaFoldDB" id="A0A210Q6A2"/>
<evidence type="ECO:0000256" key="6">
    <source>
        <dbReference type="ARBA" id="ARBA00023146"/>
    </source>
</evidence>
<dbReference type="Gene3D" id="3.10.290.10">
    <property type="entry name" value="RNA-binding S4 domain"/>
    <property type="match status" value="1"/>
</dbReference>
<proteinExistence type="inferred from homology"/>
<dbReference type="GO" id="GO:0003723">
    <property type="term" value="F:RNA binding"/>
    <property type="evidence" value="ECO:0007669"/>
    <property type="project" value="InterPro"/>
</dbReference>
<dbReference type="PROSITE" id="PS00178">
    <property type="entry name" value="AA_TRNA_LIGASE_I"/>
    <property type="match status" value="1"/>
</dbReference>
<accession>A0A210Q6A2</accession>
<comment type="similarity">
    <text evidence="9">Belongs to the class-I aminoacyl-tRNA synthetase family.</text>
</comment>
<dbReference type="GO" id="GO:0005829">
    <property type="term" value="C:cytosol"/>
    <property type="evidence" value="ECO:0007669"/>
    <property type="project" value="TreeGrafter"/>
</dbReference>
<evidence type="ECO:0000256" key="8">
    <source>
        <dbReference type="ARBA" id="ARBA00048248"/>
    </source>
</evidence>
<dbReference type="Proteomes" id="UP000242188">
    <property type="component" value="Unassembled WGS sequence"/>
</dbReference>
<dbReference type="EMBL" id="NEDP02004843">
    <property type="protein sequence ID" value="OWF44251.1"/>
    <property type="molecule type" value="Genomic_DNA"/>
</dbReference>
<organism evidence="10 11">
    <name type="scientific">Mizuhopecten yessoensis</name>
    <name type="common">Japanese scallop</name>
    <name type="synonym">Patinopecten yessoensis</name>
    <dbReference type="NCBI Taxonomy" id="6573"/>
    <lineage>
        <taxon>Eukaryota</taxon>
        <taxon>Metazoa</taxon>
        <taxon>Spiralia</taxon>
        <taxon>Lophotrochozoa</taxon>
        <taxon>Mollusca</taxon>
        <taxon>Bivalvia</taxon>
        <taxon>Autobranchia</taxon>
        <taxon>Pteriomorphia</taxon>
        <taxon>Pectinida</taxon>
        <taxon>Pectinoidea</taxon>
        <taxon>Pectinidae</taxon>
        <taxon>Mizuhopecten</taxon>
    </lineage>
</organism>
<dbReference type="GO" id="GO:0005524">
    <property type="term" value="F:ATP binding"/>
    <property type="evidence" value="ECO:0007669"/>
    <property type="project" value="UniProtKB-KW"/>
</dbReference>
<dbReference type="HAMAP" id="MF_02006">
    <property type="entry name" value="Tyr_tRNA_synth_type1"/>
    <property type="match status" value="1"/>
</dbReference>
<dbReference type="GO" id="GO:0006437">
    <property type="term" value="P:tyrosyl-tRNA aminoacylation"/>
    <property type="evidence" value="ECO:0007669"/>
    <property type="project" value="InterPro"/>
</dbReference>
<dbReference type="InterPro" id="IPR001412">
    <property type="entry name" value="aa-tRNA-synth_I_CS"/>
</dbReference>